<proteinExistence type="predicted"/>
<organism evidence="1">
    <name type="scientific">uncultured Acetobacteraceae bacterium</name>
    <dbReference type="NCBI Taxonomy" id="169975"/>
    <lineage>
        <taxon>Bacteria</taxon>
        <taxon>Pseudomonadati</taxon>
        <taxon>Pseudomonadota</taxon>
        <taxon>Alphaproteobacteria</taxon>
        <taxon>Acetobacterales</taxon>
        <taxon>Acetobacteraceae</taxon>
        <taxon>environmental samples</taxon>
    </lineage>
</organism>
<accession>A0A6J4JVU2</accession>
<protein>
    <submittedName>
        <fullName evidence="1">Uncharacterized protein</fullName>
    </submittedName>
</protein>
<reference evidence="1" key="1">
    <citation type="submission" date="2020-02" db="EMBL/GenBank/DDBJ databases">
        <authorList>
            <person name="Meier V. D."/>
        </authorList>
    </citation>
    <scope>NUCLEOTIDE SEQUENCE</scope>
    <source>
        <strain evidence="1">AVDCRST_MAG08</strain>
    </source>
</reference>
<name>A0A6J4JVU2_9PROT</name>
<dbReference type="EMBL" id="CADCTG010000356">
    <property type="protein sequence ID" value="CAA9288904.1"/>
    <property type="molecule type" value="Genomic_DNA"/>
</dbReference>
<gene>
    <name evidence="1" type="ORF">AVDCRST_MAG08-4466</name>
</gene>
<sequence length="39" mass="4129">MAGRGFLVTLAAFVAVKCATRIGVNSGRFDGLPRPTQIH</sequence>
<evidence type="ECO:0000313" key="1">
    <source>
        <dbReference type="EMBL" id="CAA9288904.1"/>
    </source>
</evidence>
<dbReference type="AlphaFoldDB" id="A0A6J4JVU2"/>